<dbReference type="Pfam" id="PF00990">
    <property type="entry name" value="GGDEF"/>
    <property type="match status" value="1"/>
</dbReference>
<keyword evidence="2" id="KW-0472">Membrane</keyword>
<accession>A0A1M5UXI3</accession>
<dbReference type="GO" id="GO:1902201">
    <property type="term" value="P:negative regulation of bacterial-type flagellum-dependent cell motility"/>
    <property type="evidence" value="ECO:0007669"/>
    <property type="project" value="TreeGrafter"/>
</dbReference>
<dbReference type="CDD" id="cd01949">
    <property type="entry name" value="GGDEF"/>
    <property type="match status" value="1"/>
</dbReference>
<dbReference type="InterPro" id="IPR029787">
    <property type="entry name" value="Nucleotide_cyclase"/>
</dbReference>
<dbReference type="SUPFAM" id="SSF55073">
    <property type="entry name" value="Nucleotide cyclase"/>
    <property type="match status" value="1"/>
</dbReference>
<proteinExistence type="predicted"/>
<feature type="transmembrane region" description="Helical" evidence="2">
    <location>
        <begin position="242"/>
        <end position="259"/>
    </location>
</feature>
<dbReference type="GO" id="GO:0005886">
    <property type="term" value="C:plasma membrane"/>
    <property type="evidence" value="ECO:0007669"/>
    <property type="project" value="TreeGrafter"/>
</dbReference>
<feature type="transmembrane region" description="Helical" evidence="2">
    <location>
        <begin position="333"/>
        <end position="352"/>
    </location>
</feature>
<feature type="transmembrane region" description="Helical" evidence="2">
    <location>
        <begin position="213"/>
        <end position="235"/>
    </location>
</feature>
<keyword evidence="2" id="KW-1133">Transmembrane helix</keyword>
<dbReference type="Proteomes" id="UP000184447">
    <property type="component" value="Unassembled WGS sequence"/>
</dbReference>
<dbReference type="STRING" id="1121316.SAMN02745207_01976"/>
<dbReference type="InterPro" id="IPR050469">
    <property type="entry name" value="Diguanylate_Cyclase"/>
</dbReference>
<evidence type="ECO:0000256" key="2">
    <source>
        <dbReference type="SAM" id="Phobius"/>
    </source>
</evidence>
<organism evidence="4 5">
    <name type="scientific">Clostridium grantii DSM 8605</name>
    <dbReference type="NCBI Taxonomy" id="1121316"/>
    <lineage>
        <taxon>Bacteria</taxon>
        <taxon>Bacillati</taxon>
        <taxon>Bacillota</taxon>
        <taxon>Clostridia</taxon>
        <taxon>Eubacteriales</taxon>
        <taxon>Clostridiaceae</taxon>
        <taxon>Clostridium</taxon>
    </lineage>
</organism>
<dbReference type="SUPFAM" id="SSF49785">
    <property type="entry name" value="Galactose-binding domain-like"/>
    <property type="match status" value="1"/>
</dbReference>
<evidence type="ECO:0000259" key="3">
    <source>
        <dbReference type="PROSITE" id="PS50887"/>
    </source>
</evidence>
<evidence type="ECO:0000313" key="5">
    <source>
        <dbReference type="Proteomes" id="UP000184447"/>
    </source>
</evidence>
<dbReference type="OrthoDB" id="1907201at2"/>
<dbReference type="SMART" id="SM00267">
    <property type="entry name" value="GGDEF"/>
    <property type="match status" value="1"/>
</dbReference>
<sequence length="619" mass="71828">MNTLSGLIKRHKLKISLTAVLIVFLVFILAAYPIKSKTRLTVVNGNIDLSSFDFKNNVKLNGQWKLYPYKLLSYEEIINIDDYEGINIKVPSLWTGVEYGSSIMEGRAFGTYVLKVQLPEGNKDLSLEIRDICSAYKLYIDDDLMIENGKVTTSKEEFIASYKPNLINFYTNETEINIIIQVANFSQLDGGIWDSIYIGTSYNIINKALKDHILDYFIIGGLVLMGIYHLVYFIFKNQWKEYLFFSLFAITIALRNIVTRSRSIYLIFPNIKWIFVTKLEYLTIYLAFLFCNMYVYHIYKEVYNRRIYKVIKILFILAILLHLFLPTSITQKYLNVFLIMSALLCLYILNVLFKTYKNQKEGAFTFIVGMFIIFLCFINDALVTIEVLETSFLVPIGVFIFIVIQSIATGRLFTNAFKNLEIYANENRKMYVEIKNLNETLELKVKERTNELKNKNMELKELACIDSLTGILNHRNIVNYLQTSIDNIDEYKFLSVSMMDIDYFKRINDSYGHQMGDRVLEKIVELIKNTLNKKGIVGRYGGEEFLIVMPRLGIYEAFKLIEKIRVNVENLKIEGIKDKVTISAGICECTVNSNVSDIIDRCDELLYKAKDLGRNRTEF</sequence>
<evidence type="ECO:0000313" key="4">
    <source>
        <dbReference type="EMBL" id="SHH67702.1"/>
    </source>
</evidence>
<protein>
    <submittedName>
        <fullName evidence="4">Diguanylate cyclase (GGDEF) domain-containing protein</fullName>
    </submittedName>
</protein>
<feature type="transmembrane region" description="Helical" evidence="2">
    <location>
        <begin position="364"/>
        <end position="385"/>
    </location>
</feature>
<keyword evidence="5" id="KW-1185">Reference proteome</keyword>
<dbReference type="PROSITE" id="PS50887">
    <property type="entry name" value="GGDEF"/>
    <property type="match status" value="1"/>
</dbReference>
<dbReference type="FunFam" id="3.30.70.270:FF:000001">
    <property type="entry name" value="Diguanylate cyclase domain protein"/>
    <property type="match status" value="1"/>
</dbReference>
<feature type="transmembrane region" description="Helical" evidence="2">
    <location>
        <begin position="310"/>
        <end position="327"/>
    </location>
</feature>
<dbReference type="InterPro" id="IPR011623">
    <property type="entry name" value="7TMR_DISM_rcpt_extracell_dom1"/>
</dbReference>
<dbReference type="PANTHER" id="PTHR45138:SF9">
    <property type="entry name" value="DIGUANYLATE CYCLASE DGCM-RELATED"/>
    <property type="match status" value="1"/>
</dbReference>
<dbReference type="Pfam" id="PF07695">
    <property type="entry name" value="7TMR-DISM_7TM"/>
    <property type="match status" value="1"/>
</dbReference>
<gene>
    <name evidence="4" type="ORF">SAMN02745207_01976</name>
</gene>
<feature type="domain" description="GGDEF" evidence="3">
    <location>
        <begin position="492"/>
        <end position="619"/>
    </location>
</feature>
<keyword evidence="1" id="KW-0175">Coiled coil</keyword>
<evidence type="ECO:0000256" key="1">
    <source>
        <dbReference type="SAM" id="Coils"/>
    </source>
</evidence>
<dbReference type="RefSeq" id="WP_073338271.1">
    <property type="nucleotide sequence ID" value="NZ_FQXM01000009.1"/>
</dbReference>
<dbReference type="InterPro" id="IPR008979">
    <property type="entry name" value="Galactose-bd-like_sf"/>
</dbReference>
<dbReference type="PANTHER" id="PTHR45138">
    <property type="entry name" value="REGULATORY COMPONENTS OF SENSORY TRANSDUCTION SYSTEM"/>
    <property type="match status" value="1"/>
</dbReference>
<dbReference type="GO" id="GO:0052621">
    <property type="term" value="F:diguanylate cyclase activity"/>
    <property type="evidence" value="ECO:0007669"/>
    <property type="project" value="TreeGrafter"/>
</dbReference>
<dbReference type="Gene3D" id="3.30.70.270">
    <property type="match status" value="1"/>
</dbReference>
<dbReference type="GO" id="GO:0043709">
    <property type="term" value="P:cell adhesion involved in single-species biofilm formation"/>
    <property type="evidence" value="ECO:0007669"/>
    <property type="project" value="TreeGrafter"/>
</dbReference>
<keyword evidence="2" id="KW-0812">Transmembrane</keyword>
<dbReference type="NCBIfam" id="TIGR00254">
    <property type="entry name" value="GGDEF"/>
    <property type="match status" value="1"/>
</dbReference>
<name>A0A1M5UXI3_9CLOT</name>
<dbReference type="EMBL" id="FQXM01000009">
    <property type="protein sequence ID" value="SHH67702.1"/>
    <property type="molecule type" value="Genomic_DNA"/>
</dbReference>
<reference evidence="4 5" key="1">
    <citation type="submission" date="2016-11" db="EMBL/GenBank/DDBJ databases">
        <authorList>
            <person name="Jaros S."/>
            <person name="Januszkiewicz K."/>
            <person name="Wedrychowicz H."/>
        </authorList>
    </citation>
    <scope>NUCLEOTIDE SEQUENCE [LARGE SCALE GENOMIC DNA]</scope>
    <source>
        <strain evidence="4 5">DSM 8605</strain>
    </source>
</reference>
<feature type="transmembrane region" description="Helical" evidence="2">
    <location>
        <begin position="15"/>
        <end position="34"/>
    </location>
</feature>
<feature type="transmembrane region" description="Helical" evidence="2">
    <location>
        <begin position="391"/>
        <end position="413"/>
    </location>
</feature>
<dbReference type="AlphaFoldDB" id="A0A1M5UXI3"/>
<dbReference type="InterPro" id="IPR000160">
    <property type="entry name" value="GGDEF_dom"/>
</dbReference>
<dbReference type="InterPro" id="IPR043128">
    <property type="entry name" value="Rev_trsase/Diguanyl_cyclase"/>
</dbReference>
<feature type="coiled-coil region" evidence="1">
    <location>
        <begin position="420"/>
        <end position="458"/>
    </location>
</feature>
<feature type="transmembrane region" description="Helical" evidence="2">
    <location>
        <begin position="279"/>
        <end position="298"/>
    </location>
</feature>